<feature type="domain" description="Fibronectin type-III" evidence="2">
    <location>
        <begin position="306"/>
        <end position="415"/>
    </location>
</feature>
<reference evidence="3 4" key="1">
    <citation type="journal article" date="2016" name="Nat. Commun.">
        <title>Thousands of microbial genomes shed light on interconnected biogeochemical processes in an aquifer system.</title>
        <authorList>
            <person name="Anantharaman K."/>
            <person name="Brown C.T."/>
            <person name="Hug L.A."/>
            <person name="Sharon I."/>
            <person name="Castelle C.J."/>
            <person name="Probst A.J."/>
            <person name="Thomas B.C."/>
            <person name="Singh A."/>
            <person name="Wilkins M.J."/>
            <person name="Karaoz U."/>
            <person name="Brodie E.L."/>
            <person name="Williams K.H."/>
            <person name="Hubbard S.S."/>
            <person name="Banfield J.F."/>
        </authorList>
    </citation>
    <scope>NUCLEOTIDE SEQUENCE [LARGE SCALE GENOMIC DNA]</scope>
</reference>
<evidence type="ECO:0000313" key="4">
    <source>
        <dbReference type="Proteomes" id="UP000179243"/>
    </source>
</evidence>
<feature type="signal peptide" evidence="1">
    <location>
        <begin position="1"/>
        <end position="15"/>
    </location>
</feature>
<protein>
    <recommendedName>
        <fullName evidence="2">Fibronectin type-III domain-containing protein</fullName>
    </recommendedName>
</protein>
<comment type="caution">
    <text evidence="3">The sequence shown here is derived from an EMBL/GenBank/DDBJ whole genome shotgun (WGS) entry which is preliminary data.</text>
</comment>
<dbReference type="AlphaFoldDB" id="A0A1F7FBI7"/>
<dbReference type="InterPro" id="IPR013783">
    <property type="entry name" value="Ig-like_fold"/>
</dbReference>
<keyword evidence="1" id="KW-0732">Signal</keyword>
<dbReference type="InterPro" id="IPR013830">
    <property type="entry name" value="SGNH_hydro"/>
</dbReference>
<dbReference type="Pfam" id="PF13472">
    <property type="entry name" value="Lipase_GDSL_2"/>
    <property type="match status" value="1"/>
</dbReference>
<dbReference type="SMART" id="SM00060">
    <property type="entry name" value="FN3"/>
    <property type="match status" value="1"/>
</dbReference>
<dbReference type="InterPro" id="IPR036514">
    <property type="entry name" value="SGNH_hydro_sf"/>
</dbReference>
<feature type="chain" id="PRO_5012859501" description="Fibronectin type-III domain-containing protein" evidence="1">
    <location>
        <begin position="16"/>
        <end position="695"/>
    </location>
</feature>
<dbReference type="SUPFAM" id="SSF52266">
    <property type="entry name" value="SGNH hydrolase"/>
    <property type="match status" value="1"/>
</dbReference>
<dbReference type="PROSITE" id="PS50853">
    <property type="entry name" value="FN3"/>
    <property type="match status" value="1"/>
</dbReference>
<organism evidence="3 4">
    <name type="scientific">Candidatus Raymondbacteria bacterium RIFOXYD12_FULL_49_13</name>
    <dbReference type="NCBI Taxonomy" id="1817890"/>
    <lineage>
        <taxon>Bacteria</taxon>
        <taxon>Raymondiibacteriota</taxon>
    </lineage>
</organism>
<sequence>MKIPCWRAFFFFACAATATFGQLKGGSSTDIDNYCAEFTQAIVNNLRTIHTGWSGNTYRVATFGNSLTYTAQHWEPLNSPVSGISTATAINAFKDTTFNRNGWLLFANSKGPAHGNESGRTIAWVAQQVPTVLAGDQPMAAEIMIGTNNVRNGWGGASCTTSLDCWPDTIEYAQLISQLIAANVIPIITTIPPINNAAGLGWEPRTHDPDTYLIPYNNKLRAFAAHHNLPLIDMHQWCLDHGGAETLLADWAHPKTCAGGDFANDCLDGGASGGAYEVRNYLLTMAIYDIVKYVIEGQNPPADVTAPAAITDLAASTGSFPGSVNLSWSATGDDNTTGTASSYDIRYSTETINEGNFSAATAVSNPPNPQSPSSNETMVVSGLSAGQTYFFAIKAWDGSNTSAISNIVSAAAASTVTRDDSVRLDVVADTYLECNDPAPKGSAIYLKLKSGNQGVILLKFDMSGLAFTPDSAIIFMRPSLYADTFYYYAYARTIAADWDETTKGWTGSVCGISLDSALGALAYQVKATGLVRGAPVQSQEYAFGIGRDIIRSYAAGTSYGIALIDLSGSARNNVFASREGEPAKAAYMMAYIKGPVAAEKNAMATAHAVLKISPNPCNPTATIQLWDRFSNEPAKASGYSLKIFGTNGKMVADLSGKTNTGGAVIWDARGISSGVYVVRAQVNGKTLVKNVTLLK</sequence>
<proteinExistence type="predicted"/>
<gene>
    <name evidence="3" type="ORF">A2519_00760</name>
</gene>
<dbReference type="CDD" id="cd00063">
    <property type="entry name" value="FN3"/>
    <property type="match status" value="1"/>
</dbReference>
<dbReference type="EMBL" id="MFYX01000077">
    <property type="protein sequence ID" value="OGK04019.1"/>
    <property type="molecule type" value="Genomic_DNA"/>
</dbReference>
<dbReference type="InterPro" id="IPR003961">
    <property type="entry name" value="FN3_dom"/>
</dbReference>
<evidence type="ECO:0000259" key="2">
    <source>
        <dbReference type="PROSITE" id="PS50853"/>
    </source>
</evidence>
<dbReference type="InterPro" id="IPR036116">
    <property type="entry name" value="FN3_sf"/>
</dbReference>
<evidence type="ECO:0000313" key="3">
    <source>
        <dbReference type="EMBL" id="OGK04019.1"/>
    </source>
</evidence>
<name>A0A1F7FBI7_UNCRA</name>
<dbReference type="Gene3D" id="3.40.50.1110">
    <property type="entry name" value="SGNH hydrolase"/>
    <property type="match status" value="1"/>
</dbReference>
<dbReference type="SUPFAM" id="SSF49265">
    <property type="entry name" value="Fibronectin type III"/>
    <property type="match status" value="1"/>
</dbReference>
<dbReference type="Proteomes" id="UP000179243">
    <property type="component" value="Unassembled WGS sequence"/>
</dbReference>
<dbReference type="Pfam" id="PF00041">
    <property type="entry name" value="fn3"/>
    <property type="match status" value="1"/>
</dbReference>
<evidence type="ECO:0000256" key="1">
    <source>
        <dbReference type="SAM" id="SignalP"/>
    </source>
</evidence>
<dbReference type="Gene3D" id="2.60.40.10">
    <property type="entry name" value="Immunoglobulins"/>
    <property type="match status" value="1"/>
</dbReference>
<accession>A0A1F7FBI7</accession>